<protein>
    <submittedName>
        <fullName evidence="1">Uncharacterized protein</fullName>
    </submittedName>
</protein>
<reference evidence="1" key="1">
    <citation type="submission" date="2018-05" db="EMBL/GenBank/DDBJ databases">
        <authorList>
            <person name="Lanie J.A."/>
            <person name="Ng W.-L."/>
            <person name="Kazmierczak K.M."/>
            <person name="Andrzejewski T.M."/>
            <person name="Davidsen T.M."/>
            <person name="Wayne K.J."/>
            <person name="Tettelin H."/>
            <person name="Glass J.I."/>
            <person name="Rusch D."/>
            <person name="Podicherti R."/>
            <person name="Tsui H.-C.T."/>
            <person name="Winkler M.E."/>
        </authorList>
    </citation>
    <scope>NUCLEOTIDE SEQUENCE</scope>
</reference>
<organism evidence="1">
    <name type="scientific">marine metagenome</name>
    <dbReference type="NCBI Taxonomy" id="408172"/>
    <lineage>
        <taxon>unclassified sequences</taxon>
        <taxon>metagenomes</taxon>
        <taxon>ecological metagenomes</taxon>
    </lineage>
</organism>
<dbReference type="AlphaFoldDB" id="A0A382FP98"/>
<gene>
    <name evidence="1" type="ORF">METZ01_LOCUS217742</name>
</gene>
<sequence length="51" mass="5678">MIFVTFEEGGPFSHNLIRLSISTSSPIRRASTSPEILFLTQPFILLRTAAL</sequence>
<proteinExistence type="predicted"/>
<dbReference type="EMBL" id="UINC01051118">
    <property type="protein sequence ID" value="SVB64888.1"/>
    <property type="molecule type" value="Genomic_DNA"/>
</dbReference>
<evidence type="ECO:0000313" key="1">
    <source>
        <dbReference type="EMBL" id="SVB64888.1"/>
    </source>
</evidence>
<accession>A0A382FP98</accession>
<name>A0A382FP98_9ZZZZ</name>